<evidence type="ECO:0000313" key="7">
    <source>
        <dbReference type="EMBL" id="RKX70687.1"/>
    </source>
</evidence>
<organism evidence="7 8">
    <name type="scientific">candidate division WOR-3 bacterium</name>
    <dbReference type="NCBI Taxonomy" id="2052148"/>
    <lineage>
        <taxon>Bacteria</taxon>
        <taxon>Bacteria division WOR-3</taxon>
    </lineage>
</organism>
<dbReference type="PANTHER" id="PTHR36118:SF1">
    <property type="entry name" value="ION-TRANSLOCATING OXIDOREDUCTASE COMPLEX SUBUNIT G"/>
    <property type="match status" value="1"/>
</dbReference>
<dbReference type="InterPro" id="IPR010209">
    <property type="entry name" value="Ion_transpt_RnfG/RsxG"/>
</dbReference>
<sequence>MKKEVHMITTLSLIAVGSALLLSWVYSFTQPKIEADKRAKLKSVLAQALPIAQEFVPAIPDTVWFGVKEGDTVGIVFKVWPRGYGGPIELTVGIDRELKITGLVPGEDLKETPGLGLKIREEWFREQFIGKDEKTAHLKQDGGEIDAITAATISSRAVAEGVVEGIKRYCRYIKKDIR</sequence>
<evidence type="ECO:0000256" key="2">
    <source>
        <dbReference type="ARBA" id="ARBA00022553"/>
    </source>
</evidence>
<dbReference type="SMART" id="SM00900">
    <property type="entry name" value="FMN_bind"/>
    <property type="match status" value="1"/>
</dbReference>
<keyword evidence="3" id="KW-0285">Flavoprotein</keyword>
<accession>A0A660SIW3</accession>
<evidence type="ECO:0000256" key="3">
    <source>
        <dbReference type="ARBA" id="ARBA00022630"/>
    </source>
</evidence>
<evidence type="ECO:0000256" key="5">
    <source>
        <dbReference type="ARBA" id="ARBA00022982"/>
    </source>
</evidence>
<evidence type="ECO:0000256" key="1">
    <source>
        <dbReference type="ARBA" id="ARBA00022448"/>
    </source>
</evidence>
<protein>
    <recommendedName>
        <fullName evidence="6">FMN-binding domain-containing protein</fullName>
    </recommendedName>
</protein>
<comment type="caution">
    <text evidence="7">The sequence shown here is derived from an EMBL/GenBank/DDBJ whole genome shotgun (WGS) entry which is preliminary data.</text>
</comment>
<dbReference type="Pfam" id="PF04205">
    <property type="entry name" value="FMN_bind"/>
    <property type="match status" value="1"/>
</dbReference>
<dbReference type="GO" id="GO:0010181">
    <property type="term" value="F:FMN binding"/>
    <property type="evidence" value="ECO:0007669"/>
    <property type="project" value="InterPro"/>
</dbReference>
<dbReference type="Proteomes" id="UP000268469">
    <property type="component" value="Unassembled WGS sequence"/>
</dbReference>
<gene>
    <name evidence="7" type="ORF">DRP53_04070</name>
</gene>
<keyword evidence="5" id="KW-0249">Electron transport</keyword>
<proteinExistence type="inferred from homology"/>
<reference evidence="7 8" key="1">
    <citation type="submission" date="2018-06" db="EMBL/GenBank/DDBJ databases">
        <title>Extensive metabolic versatility and redundancy in microbially diverse, dynamic hydrothermal sediments.</title>
        <authorList>
            <person name="Dombrowski N."/>
            <person name="Teske A."/>
            <person name="Baker B.J."/>
        </authorList>
    </citation>
    <scope>NUCLEOTIDE SEQUENCE [LARGE SCALE GENOMIC DNA]</scope>
    <source>
        <strain evidence="7">B36_G15</strain>
    </source>
</reference>
<feature type="non-terminal residue" evidence="7">
    <location>
        <position position="178"/>
    </location>
</feature>
<dbReference type="EMBL" id="QNBE01000030">
    <property type="protein sequence ID" value="RKX70687.1"/>
    <property type="molecule type" value="Genomic_DNA"/>
</dbReference>
<dbReference type="AlphaFoldDB" id="A0A660SIW3"/>
<dbReference type="HAMAP" id="MF_00479">
    <property type="entry name" value="RsxG_RnfG"/>
    <property type="match status" value="1"/>
</dbReference>
<dbReference type="InterPro" id="IPR007329">
    <property type="entry name" value="FMN-bd"/>
</dbReference>
<evidence type="ECO:0000313" key="8">
    <source>
        <dbReference type="Proteomes" id="UP000268469"/>
    </source>
</evidence>
<dbReference type="GO" id="GO:0022900">
    <property type="term" value="P:electron transport chain"/>
    <property type="evidence" value="ECO:0007669"/>
    <property type="project" value="InterPro"/>
</dbReference>
<evidence type="ECO:0000256" key="4">
    <source>
        <dbReference type="ARBA" id="ARBA00022643"/>
    </source>
</evidence>
<dbReference type="PANTHER" id="PTHR36118">
    <property type="entry name" value="ION-TRANSLOCATING OXIDOREDUCTASE COMPLEX SUBUNIT G"/>
    <property type="match status" value="1"/>
</dbReference>
<feature type="domain" description="FMN-binding" evidence="6">
    <location>
        <begin position="83"/>
        <end position="169"/>
    </location>
</feature>
<dbReference type="GO" id="GO:0005886">
    <property type="term" value="C:plasma membrane"/>
    <property type="evidence" value="ECO:0007669"/>
    <property type="project" value="InterPro"/>
</dbReference>
<evidence type="ECO:0000259" key="6">
    <source>
        <dbReference type="SMART" id="SM00900"/>
    </source>
</evidence>
<name>A0A660SIW3_UNCW3</name>
<keyword evidence="4" id="KW-0288">FMN</keyword>
<keyword evidence="1" id="KW-0813">Transport</keyword>
<dbReference type="PIRSF" id="PIRSF006091">
    <property type="entry name" value="E_trnsport_RnfG"/>
    <property type="match status" value="1"/>
</dbReference>
<dbReference type="GO" id="GO:0009055">
    <property type="term" value="F:electron transfer activity"/>
    <property type="evidence" value="ECO:0007669"/>
    <property type="project" value="InterPro"/>
</dbReference>
<keyword evidence="2" id="KW-0597">Phosphoprotein</keyword>